<evidence type="ECO:0000313" key="4">
    <source>
        <dbReference type="EMBL" id="CAJ1407555.1"/>
    </source>
</evidence>
<evidence type="ECO:0000313" key="5">
    <source>
        <dbReference type="Proteomes" id="UP001178507"/>
    </source>
</evidence>
<dbReference type="PANTHER" id="PTHR31562">
    <property type="entry name" value="PROTEIN CBG18972"/>
    <property type="match status" value="1"/>
</dbReference>
<keyword evidence="1" id="KW-0175">Coiled coil</keyword>
<dbReference type="Proteomes" id="UP001178507">
    <property type="component" value="Unassembled WGS sequence"/>
</dbReference>
<accession>A0AA36NCN6</accession>
<keyword evidence="2" id="KW-0732">Signal</keyword>
<dbReference type="EMBL" id="CAUJNA010003676">
    <property type="protein sequence ID" value="CAJ1407555.1"/>
    <property type="molecule type" value="Genomic_DNA"/>
</dbReference>
<comment type="caution">
    <text evidence="4">The sequence shown here is derived from an EMBL/GenBank/DDBJ whole genome shotgun (WGS) entry which is preliminary data.</text>
</comment>
<feature type="chain" id="PRO_5041370454" description="PA domain-containing protein" evidence="2">
    <location>
        <begin position="21"/>
        <end position="686"/>
    </location>
</feature>
<name>A0AA36NCN6_9DINO</name>
<dbReference type="Gene3D" id="3.90.550.10">
    <property type="entry name" value="Spore Coat Polysaccharide Biosynthesis Protein SpsA, Chain A"/>
    <property type="match status" value="1"/>
</dbReference>
<gene>
    <name evidence="4" type="ORF">EVOR1521_LOCUS29212</name>
</gene>
<dbReference type="PANTHER" id="PTHR31562:SF4">
    <property type="entry name" value="DUF268 DOMAIN-CONTAINING PROTEIN-RELATED"/>
    <property type="match status" value="1"/>
</dbReference>
<evidence type="ECO:0000259" key="3">
    <source>
        <dbReference type="Pfam" id="PF02225"/>
    </source>
</evidence>
<sequence length="686" mass="74837">MVRGLGLTLSFAVLVSPTLAGNASTAGAGNASTAGNASLMGKGNGKRKGQLKALALDAAGEIHELQVEKEQLRQALLEATTGANLAASAASAAAAAAEKAAARMVRKAGDDLVASAPAPGRLVPAEQGLHPVGLVIMADELFQKRYAPQIQSVRCYVQQQGYDLWLLNGMMFPRCVAFHSDFFYLKHCAVAEFLETQKEGYSAVVLDADVVAVALDRPLDFWLSSKSDLQFYERIAGPEVMAGNYIARNVPWVREFLRHWALLRSRKPPGFSSADNGALHVMLINALELDGAAQVTELYTNLTATVNDLAPYWSFVRAAQKVLGPPRTWSLTSTAFGRRHGCLWRSCELAVWPRMSFFVDDGVYLEQKASGLVGPIMHHGIKDAKTVEPHYFQSVWSCMINAPEALVDASSMGQVAWRVAVGYPELYPQGSGCIGPQCAEACVSNFTCSPLGDFDEPLMRQWQRDYKYFLVVLRRVLCFALASVVVLGATCALVRLEPCNERKLHPMVYKEGDGQTAPSVVSLKTCDFLQINGQEVGCVQAEWSGRVLKRKKQEVGVLCEAPIHFEAQNAAGASTWKAAEGKIVVAQRGDEEFDAMARRAETSGAVGLVVVDSHETFEDDFEMAAEDPRRPPPVPAVLVPKSWQPMLRSGEAATMVRRYQRTPSKADARMLQFLRLRGVDVSLKVQ</sequence>
<evidence type="ECO:0000256" key="1">
    <source>
        <dbReference type="SAM" id="Coils"/>
    </source>
</evidence>
<organism evidence="4 5">
    <name type="scientific">Effrenium voratum</name>
    <dbReference type="NCBI Taxonomy" id="2562239"/>
    <lineage>
        <taxon>Eukaryota</taxon>
        <taxon>Sar</taxon>
        <taxon>Alveolata</taxon>
        <taxon>Dinophyceae</taxon>
        <taxon>Suessiales</taxon>
        <taxon>Symbiodiniaceae</taxon>
        <taxon>Effrenium</taxon>
    </lineage>
</organism>
<dbReference type="InterPro" id="IPR004988">
    <property type="entry name" value="DUF273"/>
</dbReference>
<dbReference type="Pfam" id="PF02225">
    <property type="entry name" value="PA"/>
    <property type="match status" value="1"/>
</dbReference>
<protein>
    <recommendedName>
        <fullName evidence="3">PA domain-containing protein</fullName>
    </recommendedName>
</protein>
<dbReference type="InterPro" id="IPR029044">
    <property type="entry name" value="Nucleotide-diphossugar_trans"/>
</dbReference>
<feature type="signal peptide" evidence="2">
    <location>
        <begin position="1"/>
        <end position="20"/>
    </location>
</feature>
<proteinExistence type="predicted"/>
<dbReference type="Gene3D" id="3.50.30.30">
    <property type="match status" value="1"/>
</dbReference>
<feature type="coiled-coil region" evidence="1">
    <location>
        <begin position="55"/>
        <end position="82"/>
    </location>
</feature>
<dbReference type="AlphaFoldDB" id="A0AA36NCN6"/>
<reference evidence="4" key="1">
    <citation type="submission" date="2023-08" db="EMBL/GenBank/DDBJ databases">
        <authorList>
            <person name="Chen Y."/>
            <person name="Shah S."/>
            <person name="Dougan E. K."/>
            <person name="Thang M."/>
            <person name="Chan C."/>
        </authorList>
    </citation>
    <scope>NUCLEOTIDE SEQUENCE</scope>
</reference>
<feature type="domain" description="PA" evidence="3">
    <location>
        <begin position="570"/>
        <end position="641"/>
    </location>
</feature>
<dbReference type="Pfam" id="PF03314">
    <property type="entry name" value="DUF273"/>
    <property type="match status" value="1"/>
</dbReference>
<dbReference type="InterPro" id="IPR003137">
    <property type="entry name" value="PA_domain"/>
</dbReference>
<evidence type="ECO:0000256" key="2">
    <source>
        <dbReference type="SAM" id="SignalP"/>
    </source>
</evidence>
<keyword evidence="5" id="KW-1185">Reference proteome</keyword>